<dbReference type="EMBL" id="CYXT01000002">
    <property type="protein sequence ID" value="CUM76291.1"/>
    <property type="molecule type" value="Genomic_DNA"/>
</dbReference>
<evidence type="ECO:0008006" key="3">
    <source>
        <dbReference type="Google" id="ProtNLM"/>
    </source>
</evidence>
<evidence type="ECO:0000313" key="2">
    <source>
        <dbReference type="Proteomes" id="UP000095598"/>
    </source>
</evidence>
<dbReference type="RefSeq" id="WP_055257753.1">
    <property type="nucleotide sequence ID" value="NZ_CYXT01000002.1"/>
</dbReference>
<evidence type="ECO:0000313" key="1">
    <source>
        <dbReference type="EMBL" id="CUM76291.1"/>
    </source>
</evidence>
<name>A0A173REK8_ANAHA</name>
<protein>
    <recommendedName>
        <fullName evidence="3">Phage protein</fullName>
    </recommendedName>
</protein>
<gene>
    <name evidence="1" type="ORF">ERS852425_00449</name>
</gene>
<dbReference type="AlphaFoldDB" id="A0A173REK8"/>
<sequence length="248" mass="28070">MDNTFLREAIEKIEELTDSAREPHVVKIAGKTYCDKSMSRYDREEFAEPLTATSLNSLIDYISGKSEELRESMIIHVESPTKVRLLSGLTQERNREELFRVGTNPNGFDFDHYYDQEAFVINMQTAFKQSDETELILSVAGNVENKTVANYGDDGVSQKATITKGIAGKEDVIVPNPVTLRPYRTFLEVEQPESKFIFRIREGSDGQPMFKLVEADGGLWKYEAVDAIKKYLTVSLPEELLKVITIIG</sequence>
<dbReference type="Proteomes" id="UP000095598">
    <property type="component" value="Unassembled WGS sequence"/>
</dbReference>
<accession>A0A173REK8</accession>
<organism evidence="1 2">
    <name type="scientific">Anaerostipes hadrus</name>
    <dbReference type="NCBI Taxonomy" id="649756"/>
    <lineage>
        <taxon>Bacteria</taxon>
        <taxon>Bacillati</taxon>
        <taxon>Bacillota</taxon>
        <taxon>Clostridia</taxon>
        <taxon>Lachnospirales</taxon>
        <taxon>Lachnospiraceae</taxon>
        <taxon>Anaerostipes</taxon>
    </lineage>
</organism>
<reference evidence="1 2" key="1">
    <citation type="submission" date="2015-09" db="EMBL/GenBank/DDBJ databases">
        <authorList>
            <consortium name="Pathogen Informatics"/>
        </authorList>
    </citation>
    <scope>NUCLEOTIDE SEQUENCE [LARGE SCALE GENOMIC DNA]</scope>
    <source>
        <strain evidence="1 2">2789STDY5608868</strain>
    </source>
</reference>
<proteinExistence type="predicted"/>